<feature type="region of interest" description="Disordered" evidence="4">
    <location>
        <begin position="394"/>
        <end position="421"/>
    </location>
</feature>
<evidence type="ECO:0000313" key="7">
    <source>
        <dbReference type="Proteomes" id="UP000054217"/>
    </source>
</evidence>
<dbReference type="SMART" id="SM00129">
    <property type="entry name" value="KISc"/>
    <property type="match status" value="1"/>
</dbReference>
<dbReference type="PROSITE" id="PS50067">
    <property type="entry name" value="KINESIN_MOTOR_2"/>
    <property type="match status" value="1"/>
</dbReference>
<dbReference type="Gene3D" id="3.40.850.10">
    <property type="entry name" value="Kinesin motor domain"/>
    <property type="match status" value="1"/>
</dbReference>
<accession>A0A0C3PDL5</accession>
<evidence type="ECO:0000313" key="6">
    <source>
        <dbReference type="EMBL" id="KIO06246.1"/>
    </source>
</evidence>
<dbReference type="GO" id="GO:0008017">
    <property type="term" value="F:microtubule binding"/>
    <property type="evidence" value="ECO:0007669"/>
    <property type="project" value="InterPro"/>
</dbReference>
<dbReference type="AlphaFoldDB" id="A0A0C3PDL5"/>
<dbReference type="GO" id="GO:0007018">
    <property type="term" value="P:microtubule-based movement"/>
    <property type="evidence" value="ECO:0007669"/>
    <property type="project" value="InterPro"/>
</dbReference>
<comment type="caution">
    <text evidence="3">Lacks conserved residue(s) required for the propagation of feature annotation.</text>
</comment>
<gene>
    <name evidence="6" type="ORF">M404DRAFT_24975</name>
</gene>
<dbReference type="InterPro" id="IPR001752">
    <property type="entry name" value="Kinesin_motor_dom"/>
</dbReference>
<dbReference type="InterPro" id="IPR036961">
    <property type="entry name" value="Kinesin_motor_dom_sf"/>
</dbReference>
<dbReference type="InterPro" id="IPR027640">
    <property type="entry name" value="Kinesin-like_fam"/>
</dbReference>
<evidence type="ECO:0000256" key="4">
    <source>
        <dbReference type="SAM" id="MobiDB-lite"/>
    </source>
</evidence>
<feature type="region of interest" description="Disordered" evidence="4">
    <location>
        <begin position="147"/>
        <end position="169"/>
    </location>
</feature>
<feature type="domain" description="Kinesin motor" evidence="5">
    <location>
        <begin position="276"/>
        <end position="436"/>
    </location>
</feature>
<evidence type="ECO:0000256" key="2">
    <source>
        <dbReference type="ARBA" id="ARBA00023175"/>
    </source>
</evidence>
<dbReference type="OrthoDB" id="3297783at2759"/>
<dbReference type="GO" id="GO:0005524">
    <property type="term" value="F:ATP binding"/>
    <property type="evidence" value="ECO:0007669"/>
    <property type="project" value="InterPro"/>
</dbReference>
<sequence length="436" mass="47963">MSVGDDGGEVRTAKDCGVKWRWINVTICGAQPDSRVNYDHQVPAGPSHFIPSSDRVPVIYRREKDSTIGPSGELVPYSPRTCLSRAVPFTPGRPASVSSSSDIPRATAPSILGTTAKKYKAALSAESRLRTNKSSLPVLLSPVPGSPPKASCYDDTRPKAPSTPRGTCPNPAIFMSPGDMSMDLSRVDPEEVLVDYQTVEPGDVSGDLEDDNQIPDYGKEDKVLISIWYIRRLALRGRDVLTLLLAFALQPVTRLGIHQYRKASNFFRNVQSQHLTPSGNEDQPGIIPRAMKDAFAHIRRTSTREYLLRCSYLEIYNETIYDLLVPPSVAATQPVQLIGQGILSPLREEVVTSLKSVREVMERGERHRKTASTDWNERSSRSHSVFRLVIESRERGEGKPGASGRQTPGLRPGTPRIQAANDNGFLITGMVNTSCL</sequence>
<organism evidence="6 7">
    <name type="scientific">Pisolithus tinctorius Marx 270</name>
    <dbReference type="NCBI Taxonomy" id="870435"/>
    <lineage>
        <taxon>Eukaryota</taxon>
        <taxon>Fungi</taxon>
        <taxon>Dikarya</taxon>
        <taxon>Basidiomycota</taxon>
        <taxon>Agaricomycotina</taxon>
        <taxon>Agaricomycetes</taxon>
        <taxon>Agaricomycetidae</taxon>
        <taxon>Boletales</taxon>
        <taxon>Sclerodermatineae</taxon>
        <taxon>Pisolithaceae</taxon>
        <taxon>Pisolithus</taxon>
    </lineage>
</organism>
<reference evidence="6 7" key="1">
    <citation type="submission" date="2014-04" db="EMBL/GenBank/DDBJ databases">
        <authorList>
            <consortium name="DOE Joint Genome Institute"/>
            <person name="Kuo A."/>
            <person name="Kohler A."/>
            <person name="Costa M.D."/>
            <person name="Nagy L.G."/>
            <person name="Floudas D."/>
            <person name="Copeland A."/>
            <person name="Barry K.W."/>
            <person name="Cichocki N."/>
            <person name="Veneault-Fourrey C."/>
            <person name="LaButti K."/>
            <person name="Lindquist E.A."/>
            <person name="Lipzen A."/>
            <person name="Lundell T."/>
            <person name="Morin E."/>
            <person name="Murat C."/>
            <person name="Sun H."/>
            <person name="Tunlid A."/>
            <person name="Henrissat B."/>
            <person name="Grigoriev I.V."/>
            <person name="Hibbett D.S."/>
            <person name="Martin F."/>
            <person name="Nordberg H.P."/>
            <person name="Cantor M.N."/>
            <person name="Hua S.X."/>
        </authorList>
    </citation>
    <scope>NUCLEOTIDE SEQUENCE [LARGE SCALE GENOMIC DNA]</scope>
    <source>
        <strain evidence="6 7">Marx 270</strain>
    </source>
</reference>
<dbReference type="InterPro" id="IPR027417">
    <property type="entry name" value="P-loop_NTPase"/>
</dbReference>
<dbReference type="SUPFAM" id="SSF52540">
    <property type="entry name" value="P-loop containing nucleoside triphosphate hydrolases"/>
    <property type="match status" value="1"/>
</dbReference>
<name>A0A0C3PDL5_PISTI</name>
<reference evidence="7" key="2">
    <citation type="submission" date="2015-01" db="EMBL/GenBank/DDBJ databases">
        <title>Evolutionary Origins and Diversification of the Mycorrhizal Mutualists.</title>
        <authorList>
            <consortium name="DOE Joint Genome Institute"/>
            <consortium name="Mycorrhizal Genomics Consortium"/>
            <person name="Kohler A."/>
            <person name="Kuo A."/>
            <person name="Nagy L.G."/>
            <person name="Floudas D."/>
            <person name="Copeland A."/>
            <person name="Barry K.W."/>
            <person name="Cichocki N."/>
            <person name="Veneault-Fourrey C."/>
            <person name="LaButti K."/>
            <person name="Lindquist E.A."/>
            <person name="Lipzen A."/>
            <person name="Lundell T."/>
            <person name="Morin E."/>
            <person name="Murat C."/>
            <person name="Riley R."/>
            <person name="Ohm R."/>
            <person name="Sun H."/>
            <person name="Tunlid A."/>
            <person name="Henrissat B."/>
            <person name="Grigoriev I.V."/>
            <person name="Hibbett D.S."/>
            <person name="Martin F."/>
        </authorList>
    </citation>
    <scope>NUCLEOTIDE SEQUENCE [LARGE SCALE GENOMIC DNA]</scope>
    <source>
        <strain evidence="7">Marx 270</strain>
    </source>
</reference>
<dbReference type="PANTHER" id="PTHR47968:SF75">
    <property type="entry name" value="CENTROMERE-ASSOCIATED PROTEIN E"/>
    <property type="match status" value="1"/>
</dbReference>
<comment type="similarity">
    <text evidence="3">Belongs to the TRAFAC class myosin-kinesin ATPase superfamily. Kinesin family.</text>
</comment>
<evidence type="ECO:0000259" key="5">
    <source>
        <dbReference type="PROSITE" id="PS50067"/>
    </source>
</evidence>
<dbReference type="Pfam" id="PF00225">
    <property type="entry name" value="Kinesin"/>
    <property type="match status" value="1"/>
</dbReference>
<dbReference type="STRING" id="870435.A0A0C3PDL5"/>
<evidence type="ECO:0000256" key="3">
    <source>
        <dbReference type="PROSITE-ProRule" id="PRU00283"/>
    </source>
</evidence>
<dbReference type="InParanoid" id="A0A0C3PDL5"/>
<evidence type="ECO:0000256" key="1">
    <source>
        <dbReference type="ARBA" id="ARBA00023054"/>
    </source>
</evidence>
<keyword evidence="7" id="KW-1185">Reference proteome</keyword>
<protein>
    <recommendedName>
        <fullName evidence="5">Kinesin motor domain-containing protein</fullName>
    </recommendedName>
</protein>
<keyword evidence="1" id="KW-0175">Coiled coil</keyword>
<keyword evidence="2" id="KW-0505">Motor protein</keyword>
<dbReference type="EMBL" id="KN831964">
    <property type="protein sequence ID" value="KIO06246.1"/>
    <property type="molecule type" value="Genomic_DNA"/>
</dbReference>
<dbReference type="GO" id="GO:0003777">
    <property type="term" value="F:microtubule motor activity"/>
    <property type="evidence" value="ECO:0007669"/>
    <property type="project" value="InterPro"/>
</dbReference>
<dbReference type="Proteomes" id="UP000054217">
    <property type="component" value="Unassembled WGS sequence"/>
</dbReference>
<dbReference type="HOGENOM" id="CLU_628697_0_0_1"/>
<dbReference type="PANTHER" id="PTHR47968">
    <property type="entry name" value="CENTROMERE PROTEIN E"/>
    <property type="match status" value="1"/>
</dbReference>
<proteinExistence type="inferred from homology"/>